<reference evidence="3 4" key="1">
    <citation type="submission" date="2018-04" db="EMBL/GenBank/DDBJ databases">
        <authorList>
            <person name="Zhang X."/>
            <person name="Yuan J."/>
            <person name="Li F."/>
            <person name="Xiang J."/>
        </authorList>
    </citation>
    <scope>NUCLEOTIDE SEQUENCE [LARGE SCALE GENOMIC DNA]</scope>
    <source>
        <tissue evidence="3">Muscle</tissue>
    </source>
</reference>
<feature type="compositionally biased region" description="Acidic residues" evidence="1">
    <location>
        <begin position="1"/>
        <end position="16"/>
    </location>
</feature>
<dbReference type="InterPro" id="IPR036871">
    <property type="entry name" value="PX_dom_sf"/>
</dbReference>
<feature type="region of interest" description="Disordered" evidence="1">
    <location>
        <begin position="1"/>
        <end position="66"/>
    </location>
</feature>
<dbReference type="GO" id="GO:0035091">
    <property type="term" value="F:phosphatidylinositol binding"/>
    <property type="evidence" value="ECO:0007669"/>
    <property type="project" value="InterPro"/>
</dbReference>
<comment type="caution">
    <text evidence="3">The sequence shown here is derived from an EMBL/GenBank/DDBJ whole genome shotgun (WGS) entry which is preliminary data.</text>
</comment>
<dbReference type="Gene3D" id="3.30.1520.10">
    <property type="entry name" value="Phox-like domain"/>
    <property type="match status" value="1"/>
</dbReference>
<dbReference type="PROSITE" id="PS50195">
    <property type="entry name" value="PX"/>
    <property type="match status" value="1"/>
</dbReference>
<evidence type="ECO:0000313" key="4">
    <source>
        <dbReference type="Proteomes" id="UP000283509"/>
    </source>
</evidence>
<sequence length="170" mass="19297">MDTDDDVSALEEEEVGIWDPSPAPSLGLRQSPSSSPDSDSSLEISSSSDEEENSSPTIGSETSPFAVQECKEEYKNVVRYVIQSARTHTTEKEKYVLYCVEVRRFTVLKKGLPPADTLGYSNHKTRHKKYASFERRYSEFHAVYNALMESHRSLMEEFDGFPKKETSVKK</sequence>
<feature type="compositionally biased region" description="Low complexity" evidence="1">
    <location>
        <begin position="31"/>
        <end position="47"/>
    </location>
</feature>
<name>A0A423UAF5_PENVA</name>
<dbReference type="SUPFAM" id="SSF64268">
    <property type="entry name" value="PX domain"/>
    <property type="match status" value="1"/>
</dbReference>
<protein>
    <recommendedName>
        <fullName evidence="2">PX domain-containing protein</fullName>
    </recommendedName>
</protein>
<feature type="domain" description="PX" evidence="2">
    <location>
        <begin position="76"/>
        <end position="170"/>
    </location>
</feature>
<gene>
    <name evidence="3" type="ORF">C7M84_008896</name>
</gene>
<proteinExistence type="predicted"/>
<evidence type="ECO:0000313" key="3">
    <source>
        <dbReference type="EMBL" id="ROT85691.1"/>
    </source>
</evidence>
<accession>A0A423UAF5</accession>
<dbReference type="Proteomes" id="UP000283509">
    <property type="component" value="Unassembled WGS sequence"/>
</dbReference>
<reference evidence="3 4" key="2">
    <citation type="submission" date="2019-01" db="EMBL/GenBank/DDBJ databases">
        <title>The decoding of complex shrimp genome reveals the adaptation for benthos swimmer, frequently molting mechanism and breeding impact on genome.</title>
        <authorList>
            <person name="Sun Y."/>
            <person name="Gao Y."/>
            <person name="Yu Y."/>
        </authorList>
    </citation>
    <scope>NUCLEOTIDE SEQUENCE [LARGE SCALE GENOMIC DNA]</scope>
    <source>
        <tissue evidence="3">Muscle</tissue>
    </source>
</reference>
<organism evidence="3 4">
    <name type="scientific">Penaeus vannamei</name>
    <name type="common">Whiteleg shrimp</name>
    <name type="synonym">Litopenaeus vannamei</name>
    <dbReference type="NCBI Taxonomy" id="6689"/>
    <lineage>
        <taxon>Eukaryota</taxon>
        <taxon>Metazoa</taxon>
        <taxon>Ecdysozoa</taxon>
        <taxon>Arthropoda</taxon>
        <taxon>Crustacea</taxon>
        <taxon>Multicrustacea</taxon>
        <taxon>Malacostraca</taxon>
        <taxon>Eumalacostraca</taxon>
        <taxon>Eucarida</taxon>
        <taxon>Decapoda</taxon>
        <taxon>Dendrobranchiata</taxon>
        <taxon>Penaeoidea</taxon>
        <taxon>Penaeidae</taxon>
        <taxon>Penaeus</taxon>
    </lineage>
</organism>
<dbReference type="EMBL" id="QCYY01000212">
    <property type="protein sequence ID" value="ROT85691.1"/>
    <property type="molecule type" value="Genomic_DNA"/>
</dbReference>
<evidence type="ECO:0000259" key="2">
    <source>
        <dbReference type="PROSITE" id="PS50195"/>
    </source>
</evidence>
<dbReference type="OrthoDB" id="5975050at2759"/>
<evidence type="ECO:0000256" key="1">
    <source>
        <dbReference type="SAM" id="MobiDB-lite"/>
    </source>
</evidence>
<dbReference type="InterPro" id="IPR001683">
    <property type="entry name" value="PX_dom"/>
</dbReference>
<keyword evidence="4" id="KW-1185">Reference proteome</keyword>
<dbReference type="AlphaFoldDB" id="A0A423UAF5"/>